<dbReference type="AlphaFoldDB" id="A0AA48K8Q9"/>
<dbReference type="Proteomes" id="UP001238179">
    <property type="component" value="Chromosome"/>
</dbReference>
<dbReference type="RefSeq" id="WP_316414433.1">
    <property type="nucleotide sequence ID" value="NZ_AP027080.1"/>
</dbReference>
<accession>A0AA48K8Q9</accession>
<name>A0AA48K8Q9_9BACT</name>
<organism evidence="1 2">
    <name type="scientific">Mesoterricola silvestris</name>
    <dbReference type="NCBI Taxonomy" id="2927979"/>
    <lineage>
        <taxon>Bacteria</taxon>
        <taxon>Pseudomonadati</taxon>
        <taxon>Acidobacteriota</taxon>
        <taxon>Holophagae</taxon>
        <taxon>Holophagales</taxon>
        <taxon>Holophagaceae</taxon>
        <taxon>Mesoterricola</taxon>
    </lineage>
</organism>
<dbReference type="EMBL" id="AP027080">
    <property type="protein sequence ID" value="BDU71542.1"/>
    <property type="molecule type" value="Genomic_DNA"/>
</dbReference>
<dbReference type="KEGG" id="msil:METEAL_07160"/>
<reference evidence="2" key="1">
    <citation type="journal article" date="2023" name="Int. J. Syst. Evol. Microbiol.">
        <title>Mesoterricola silvestris gen. nov., sp. nov., Mesoterricola sediminis sp. nov., Geothrix oryzae sp. nov., Geothrix edaphica sp. nov., Geothrix rubra sp. nov., and Geothrix limicola sp. nov., six novel members of Acidobacteriota isolated from soils.</title>
        <authorList>
            <person name="Itoh H."/>
            <person name="Sugisawa Y."/>
            <person name="Mise K."/>
            <person name="Xu Z."/>
            <person name="Kuniyasu M."/>
            <person name="Ushijima N."/>
            <person name="Kawano K."/>
            <person name="Kobayashi E."/>
            <person name="Shiratori Y."/>
            <person name="Masuda Y."/>
            <person name="Senoo K."/>
        </authorList>
    </citation>
    <scope>NUCLEOTIDE SEQUENCE [LARGE SCALE GENOMIC DNA]</scope>
    <source>
        <strain evidence="2">W79</strain>
    </source>
</reference>
<keyword evidence="2" id="KW-1185">Reference proteome</keyword>
<sequence length="77" mass="8390">MRHDLHFTTPCQTRDSGVVSVCEAEVVTTGFQSFGPCLLNELLSMGMTQSEILDTLLMTPLSDSDLEFLLLSLPAAN</sequence>
<evidence type="ECO:0000313" key="2">
    <source>
        <dbReference type="Proteomes" id="UP001238179"/>
    </source>
</evidence>
<protein>
    <submittedName>
        <fullName evidence="1">Uncharacterized protein</fullName>
    </submittedName>
</protein>
<gene>
    <name evidence="1" type="ORF">METEAL_07160</name>
</gene>
<proteinExistence type="predicted"/>
<evidence type="ECO:0000313" key="1">
    <source>
        <dbReference type="EMBL" id="BDU71542.1"/>
    </source>
</evidence>